<accession>A0ABS3T1R6</accession>
<dbReference type="InterPro" id="IPR001789">
    <property type="entry name" value="Sig_transdc_resp-reg_receiver"/>
</dbReference>
<dbReference type="Pfam" id="PF00072">
    <property type="entry name" value="Response_reg"/>
    <property type="match status" value="1"/>
</dbReference>
<dbReference type="InterPro" id="IPR029044">
    <property type="entry name" value="Nucleotide-diphossugar_trans"/>
</dbReference>
<keyword evidence="13" id="KW-0597">Phosphoprotein</keyword>
<dbReference type="Gene3D" id="3.40.50.2300">
    <property type="match status" value="1"/>
</dbReference>
<dbReference type="EMBL" id="JAGEVF010000004">
    <property type="protein sequence ID" value="MBO3116389.1"/>
    <property type="molecule type" value="Genomic_DNA"/>
</dbReference>
<keyword evidence="10" id="KW-1133">Transmembrane helix</keyword>
<evidence type="ECO:0000256" key="13">
    <source>
        <dbReference type="PROSITE-ProRule" id="PRU00169"/>
    </source>
</evidence>
<evidence type="ECO:0000313" key="15">
    <source>
        <dbReference type="EMBL" id="MBO3116389.1"/>
    </source>
</evidence>
<dbReference type="PROSITE" id="PS50110">
    <property type="entry name" value="RESPONSE_REGULATORY"/>
    <property type="match status" value="1"/>
</dbReference>
<evidence type="ECO:0000256" key="8">
    <source>
        <dbReference type="ARBA" id="ARBA00022824"/>
    </source>
</evidence>
<dbReference type="SUPFAM" id="SSF53448">
    <property type="entry name" value="Nucleotide-diphospho-sugar transferases"/>
    <property type="match status" value="1"/>
</dbReference>
<keyword evidence="8" id="KW-0256">Endoplasmic reticulum</keyword>
<reference evidence="15 16" key="1">
    <citation type="submission" date="2021-03" db="EMBL/GenBank/DDBJ databases">
        <title>Winogradskyella sp. nov., isolated from costal sediment.</title>
        <authorList>
            <person name="Gao C."/>
        </authorList>
    </citation>
    <scope>NUCLEOTIDE SEQUENCE [LARGE SCALE GENOMIC DNA]</scope>
    <source>
        <strain evidence="15 16">DF17</strain>
    </source>
</reference>
<evidence type="ECO:0000256" key="9">
    <source>
        <dbReference type="ARBA" id="ARBA00022968"/>
    </source>
</evidence>
<dbReference type="SUPFAM" id="SSF52172">
    <property type="entry name" value="CheY-like"/>
    <property type="match status" value="1"/>
</dbReference>
<dbReference type="InterPro" id="IPR011006">
    <property type="entry name" value="CheY-like_superfamily"/>
</dbReference>
<gene>
    <name evidence="15" type="ORF">J4050_06505</name>
</gene>
<evidence type="ECO:0000256" key="10">
    <source>
        <dbReference type="ARBA" id="ARBA00022989"/>
    </source>
</evidence>
<feature type="domain" description="Response regulatory" evidence="14">
    <location>
        <begin position="2"/>
        <end position="117"/>
    </location>
</feature>
<evidence type="ECO:0000256" key="1">
    <source>
        <dbReference type="ARBA" id="ARBA00004389"/>
    </source>
</evidence>
<dbReference type="InterPro" id="IPR001173">
    <property type="entry name" value="Glyco_trans_2-like"/>
</dbReference>
<keyword evidence="7" id="KW-0812">Transmembrane</keyword>
<evidence type="ECO:0000259" key="14">
    <source>
        <dbReference type="PROSITE" id="PS50110"/>
    </source>
</evidence>
<dbReference type="CDD" id="cd04188">
    <property type="entry name" value="DPG_synthase"/>
    <property type="match status" value="1"/>
</dbReference>
<dbReference type="InterPro" id="IPR035518">
    <property type="entry name" value="DPG_synthase"/>
</dbReference>
<proteinExistence type="inferred from homology"/>
<evidence type="ECO:0000256" key="4">
    <source>
        <dbReference type="ARBA" id="ARBA00012583"/>
    </source>
</evidence>
<evidence type="ECO:0000256" key="6">
    <source>
        <dbReference type="ARBA" id="ARBA00022679"/>
    </source>
</evidence>
<keyword evidence="9" id="KW-0735">Signal-anchor</keyword>
<keyword evidence="11" id="KW-0472">Membrane</keyword>
<evidence type="ECO:0000256" key="3">
    <source>
        <dbReference type="ARBA" id="ARBA00006739"/>
    </source>
</evidence>
<dbReference type="PANTHER" id="PTHR10859">
    <property type="entry name" value="GLYCOSYL TRANSFERASE"/>
    <property type="match status" value="1"/>
</dbReference>
<dbReference type="EC" id="2.4.1.117" evidence="4"/>
<keyword evidence="16" id="KW-1185">Reference proteome</keyword>
<dbReference type="PANTHER" id="PTHR10859:SF91">
    <property type="entry name" value="DOLICHYL-PHOSPHATE BETA-GLUCOSYLTRANSFERASE"/>
    <property type="match status" value="1"/>
</dbReference>
<dbReference type="Proteomes" id="UP000676776">
    <property type="component" value="Unassembled WGS sequence"/>
</dbReference>
<dbReference type="SMART" id="SM00448">
    <property type="entry name" value="REC"/>
    <property type="match status" value="1"/>
</dbReference>
<comment type="catalytic activity">
    <reaction evidence="12">
        <text>a di-trans,poly-cis-dolichyl phosphate + UDP-alpha-D-glucose = a di-trans,poly-cis-dolichyl beta-D-glucosyl phosphate + UDP</text>
        <dbReference type="Rhea" id="RHEA:15401"/>
        <dbReference type="Rhea" id="RHEA-COMP:19498"/>
        <dbReference type="Rhea" id="RHEA-COMP:19502"/>
        <dbReference type="ChEBI" id="CHEBI:57525"/>
        <dbReference type="ChEBI" id="CHEBI:57683"/>
        <dbReference type="ChEBI" id="CHEBI:58223"/>
        <dbReference type="ChEBI" id="CHEBI:58885"/>
        <dbReference type="EC" id="2.4.1.117"/>
    </reaction>
    <physiologicalReaction direction="left-to-right" evidence="12">
        <dbReference type="Rhea" id="RHEA:15402"/>
    </physiologicalReaction>
</comment>
<evidence type="ECO:0000313" key="16">
    <source>
        <dbReference type="Proteomes" id="UP000676776"/>
    </source>
</evidence>
<comment type="pathway">
    <text evidence="2">Protein modification; protein glycosylation.</text>
</comment>
<comment type="similarity">
    <text evidence="3">Belongs to the glycosyltransferase 2 family.</text>
</comment>
<keyword evidence="5" id="KW-0328">Glycosyltransferase</keyword>
<dbReference type="RefSeq" id="WP_208153512.1">
    <property type="nucleotide sequence ID" value="NZ_JAGEVF010000004.1"/>
</dbReference>
<evidence type="ECO:0000256" key="11">
    <source>
        <dbReference type="ARBA" id="ARBA00023136"/>
    </source>
</evidence>
<protein>
    <recommendedName>
        <fullName evidence="4">dolichyl-phosphate beta-glucosyltransferase</fullName>
        <ecNumber evidence="4">2.4.1.117</ecNumber>
    </recommendedName>
</protein>
<evidence type="ECO:0000256" key="12">
    <source>
        <dbReference type="ARBA" id="ARBA00045097"/>
    </source>
</evidence>
<dbReference type="Pfam" id="PF00535">
    <property type="entry name" value="Glycos_transf_2"/>
    <property type="match status" value="1"/>
</dbReference>
<organism evidence="15 16">
    <name type="scientific">Winogradskyella pelagia</name>
    <dbReference type="NCBI Taxonomy" id="2819984"/>
    <lineage>
        <taxon>Bacteria</taxon>
        <taxon>Pseudomonadati</taxon>
        <taxon>Bacteroidota</taxon>
        <taxon>Flavobacteriia</taxon>
        <taxon>Flavobacteriales</taxon>
        <taxon>Flavobacteriaceae</taxon>
        <taxon>Winogradskyella</taxon>
    </lineage>
</organism>
<evidence type="ECO:0000256" key="5">
    <source>
        <dbReference type="ARBA" id="ARBA00022676"/>
    </source>
</evidence>
<sequence length="395" mass="45002">MKVLAIDDQQLVLLPLQKRLVDLGYDVRIETDAQRGLKLYDTFNPDLVIVDVNMPDISGFDVITHIRITKGSEIPIMILSGNTNDDVITSAFDLGVSDYMKKPLTLNEICARVKRLIGAPELEKAIDTNKGIMIQQRCVGVVIPCYNEEERLLSDEFLNFIDKNSGYHLCFVNDGSNDKTLEVLHGLRKGREDFITVYDCDKNGGKAEAVRLGMLYMAKKEDLDYIGFLDADLSTDLSDFDDLVKTIETSDYKIVSGSRISRMGANITKESARKIISLTINFIIRKILSMDFKDTQCGAKIFHKDVIDIAFSKKFVTQWIFDVEIFKRITIHFGLKKAKAMLCEQPLKRWIHADGSKLSMRDSVKIIFQLAQIAWVYRPKSDKKFYEVKNELEIV</sequence>
<comment type="subcellular location">
    <subcellularLocation>
        <location evidence="1">Endoplasmic reticulum membrane</location>
        <topology evidence="1">Single-pass membrane protein</topology>
    </subcellularLocation>
</comment>
<feature type="modified residue" description="4-aspartylphosphate" evidence="13">
    <location>
        <position position="51"/>
    </location>
</feature>
<name>A0ABS3T1R6_9FLAO</name>
<comment type="caution">
    <text evidence="15">The sequence shown here is derived from an EMBL/GenBank/DDBJ whole genome shotgun (WGS) entry which is preliminary data.</text>
</comment>
<dbReference type="Gene3D" id="3.90.550.10">
    <property type="entry name" value="Spore Coat Polysaccharide Biosynthesis Protein SpsA, Chain A"/>
    <property type="match status" value="1"/>
</dbReference>
<evidence type="ECO:0000256" key="7">
    <source>
        <dbReference type="ARBA" id="ARBA00022692"/>
    </source>
</evidence>
<keyword evidence="6" id="KW-0808">Transferase</keyword>
<evidence type="ECO:0000256" key="2">
    <source>
        <dbReference type="ARBA" id="ARBA00004922"/>
    </source>
</evidence>